<comment type="subunit">
    <text evidence="7">Heterotetramer of 2 MoaD subunits and 2 MoaE subunits. Also stable as homodimer. The enzyme changes between these two forms during catalysis.</text>
</comment>
<comment type="similarity">
    <text evidence="2">Belongs to the MoaE family.</text>
</comment>
<evidence type="ECO:0000313" key="13">
    <source>
        <dbReference type="EMBL" id="AZV26563.1"/>
    </source>
</evidence>
<evidence type="ECO:0000256" key="12">
    <source>
        <dbReference type="ARBA" id="ARBA00049878"/>
    </source>
</evidence>
<dbReference type="Proteomes" id="UP000282760">
    <property type="component" value="Chromosome"/>
</dbReference>
<dbReference type="PANTHER" id="PTHR23404">
    <property type="entry name" value="MOLYBDOPTERIN SYNTHASE RELATED"/>
    <property type="match status" value="1"/>
</dbReference>
<evidence type="ECO:0000256" key="3">
    <source>
        <dbReference type="ARBA" id="ARBA00011950"/>
    </source>
</evidence>
<dbReference type="InterPro" id="IPR003448">
    <property type="entry name" value="Mopterin_biosynth_MoaE"/>
</dbReference>
<evidence type="ECO:0000256" key="4">
    <source>
        <dbReference type="ARBA" id="ARBA00013858"/>
    </source>
</evidence>
<dbReference type="GO" id="GO:0030366">
    <property type="term" value="F:molybdopterin synthase activity"/>
    <property type="evidence" value="ECO:0007669"/>
    <property type="project" value="UniProtKB-EC"/>
</dbReference>
<evidence type="ECO:0000313" key="14">
    <source>
        <dbReference type="Proteomes" id="UP000282760"/>
    </source>
</evidence>
<evidence type="ECO:0000256" key="11">
    <source>
        <dbReference type="ARBA" id="ARBA00032474"/>
    </source>
</evidence>
<evidence type="ECO:0000256" key="6">
    <source>
        <dbReference type="ARBA" id="ARBA00023150"/>
    </source>
</evidence>
<dbReference type="Gene3D" id="3.90.1170.40">
    <property type="entry name" value="Molybdopterin biosynthesis MoaE subunit"/>
    <property type="match status" value="1"/>
</dbReference>
<keyword evidence="5" id="KW-0808">Transferase</keyword>
<evidence type="ECO:0000256" key="8">
    <source>
        <dbReference type="ARBA" id="ARBA00029745"/>
    </source>
</evidence>
<name>A0A3T0JT18_PSESX</name>
<dbReference type="FunFam" id="3.90.1170.40:FF:000001">
    <property type="entry name" value="Molybdopterin synthase catalytic subunit MoaE"/>
    <property type="match status" value="1"/>
</dbReference>
<dbReference type="GO" id="GO:0006777">
    <property type="term" value="P:Mo-molybdopterin cofactor biosynthetic process"/>
    <property type="evidence" value="ECO:0007669"/>
    <property type="project" value="UniProtKB-KW"/>
</dbReference>
<dbReference type="UniPathway" id="UPA00344"/>
<organism evidence="13 14">
    <name type="scientific">Pseudomonas syringae</name>
    <dbReference type="NCBI Taxonomy" id="317"/>
    <lineage>
        <taxon>Bacteria</taxon>
        <taxon>Pseudomonadati</taxon>
        <taxon>Pseudomonadota</taxon>
        <taxon>Gammaproteobacteria</taxon>
        <taxon>Pseudomonadales</taxon>
        <taxon>Pseudomonadaceae</taxon>
        <taxon>Pseudomonas</taxon>
    </lineage>
</organism>
<dbReference type="NCBIfam" id="NF007959">
    <property type="entry name" value="PRK10678.1"/>
    <property type="match status" value="1"/>
</dbReference>
<dbReference type="EMBL" id="CP024646">
    <property type="protein sequence ID" value="AZV26563.1"/>
    <property type="molecule type" value="Genomic_DNA"/>
</dbReference>
<reference evidence="13 14" key="1">
    <citation type="submission" date="2017-11" db="EMBL/GenBank/DDBJ databases">
        <title>Effect of PGPRs.</title>
        <authorList>
            <person name="Oliva R."/>
            <person name="Nong J."/>
            <person name="Roman V."/>
        </authorList>
    </citation>
    <scope>NUCLEOTIDE SEQUENCE [LARGE SCALE GENOMIC DNA]</scope>
    <source>
        <strain evidence="13">Inb918</strain>
    </source>
</reference>
<dbReference type="InterPro" id="IPR036563">
    <property type="entry name" value="MoaE_sf"/>
</dbReference>
<sequence length="166" mass="18636">MSVRVQRKGFDAGQLIADLHARNPRVGAVVNFIGYVRDLNVGQSVTELFLEHYPGMTEKALEQIAEQARERWPLMAVEIVHRVGALSVTEPIVFVGVSSKHRHAAFEACAFIMDVLKTRAPFWKRETTPEGSHWVEARESDQNAAFRWSLAHASPGTVECNKSLIR</sequence>
<keyword evidence="6" id="KW-0501">Molybdenum cofactor biosynthesis</keyword>
<accession>A0A3T0JT18</accession>
<dbReference type="SUPFAM" id="SSF54690">
    <property type="entry name" value="Molybdopterin synthase subunit MoaE"/>
    <property type="match status" value="1"/>
</dbReference>
<comment type="catalytic activity">
    <reaction evidence="12">
        <text>2 [molybdopterin-synthase sulfur-carrier protein]-C-terminal-Gly-aminoethanethioate + cyclic pyranopterin phosphate + H2O = molybdopterin + 2 [molybdopterin-synthase sulfur-carrier protein]-C-terminal Gly-Gly + 2 H(+)</text>
        <dbReference type="Rhea" id="RHEA:26333"/>
        <dbReference type="Rhea" id="RHEA-COMP:12202"/>
        <dbReference type="Rhea" id="RHEA-COMP:19907"/>
        <dbReference type="ChEBI" id="CHEBI:15377"/>
        <dbReference type="ChEBI" id="CHEBI:15378"/>
        <dbReference type="ChEBI" id="CHEBI:58698"/>
        <dbReference type="ChEBI" id="CHEBI:59648"/>
        <dbReference type="ChEBI" id="CHEBI:90778"/>
        <dbReference type="ChEBI" id="CHEBI:232372"/>
        <dbReference type="EC" id="2.8.1.12"/>
    </reaction>
</comment>
<dbReference type="EC" id="2.8.1.12" evidence="3"/>
<dbReference type="Pfam" id="PF02391">
    <property type="entry name" value="MoaE"/>
    <property type="match status" value="1"/>
</dbReference>
<dbReference type="AlphaFoldDB" id="A0A3T0JT18"/>
<evidence type="ECO:0000256" key="10">
    <source>
        <dbReference type="ARBA" id="ARBA00030781"/>
    </source>
</evidence>
<evidence type="ECO:0000256" key="1">
    <source>
        <dbReference type="ARBA" id="ARBA00005046"/>
    </source>
</evidence>
<comment type="pathway">
    <text evidence="1">Cofactor biosynthesis; molybdopterin biosynthesis.</text>
</comment>
<proteinExistence type="inferred from homology"/>
<protein>
    <recommendedName>
        <fullName evidence="4">Molybdopterin synthase catalytic subunit</fullName>
        <ecNumber evidence="3">2.8.1.12</ecNumber>
    </recommendedName>
    <alternativeName>
        <fullName evidence="10">MPT synthase subunit 2</fullName>
    </alternativeName>
    <alternativeName>
        <fullName evidence="8">Molybdenum cofactor biosynthesis protein E</fullName>
    </alternativeName>
    <alternativeName>
        <fullName evidence="9">Molybdopterin-converting factor large subunit</fullName>
    </alternativeName>
    <alternativeName>
        <fullName evidence="11">Molybdopterin-converting factor subunit 2</fullName>
    </alternativeName>
</protein>
<evidence type="ECO:0000256" key="5">
    <source>
        <dbReference type="ARBA" id="ARBA00022679"/>
    </source>
</evidence>
<dbReference type="CDD" id="cd00756">
    <property type="entry name" value="MoaE"/>
    <property type="match status" value="1"/>
</dbReference>
<gene>
    <name evidence="13" type="ORF">CT157_11250</name>
</gene>
<evidence type="ECO:0000256" key="9">
    <source>
        <dbReference type="ARBA" id="ARBA00030407"/>
    </source>
</evidence>
<evidence type="ECO:0000256" key="2">
    <source>
        <dbReference type="ARBA" id="ARBA00005426"/>
    </source>
</evidence>
<evidence type="ECO:0000256" key="7">
    <source>
        <dbReference type="ARBA" id="ARBA00026066"/>
    </source>
</evidence>